<organism evidence="8 9">
    <name type="scientific">Glaciimonas immobilis</name>
    <dbReference type="NCBI Taxonomy" id="728004"/>
    <lineage>
        <taxon>Bacteria</taxon>
        <taxon>Pseudomonadati</taxon>
        <taxon>Pseudomonadota</taxon>
        <taxon>Betaproteobacteria</taxon>
        <taxon>Burkholderiales</taxon>
        <taxon>Oxalobacteraceae</taxon>
        <taxon>Glaciimonas</taxon>
    </lineage>
</organism>
<dbReference type="EMBL" id="JACHHQ010000003">
    <property type="protein sequence ID" value="MBB5199703.1"/>
    <property type="molecule type" value="Genomic_DNA"/>
</dbReference>
<keyword evidence="9" id="KW-1185">Reference proteome</keyword>
<gene>
    <name evidence="8" type="ORF">HNR39_001535</name>
</gene>
<evidence type="ECO:0000256" key="7">
    <source>
        <dbReference type="SAM" id="MobiDB-lite"/>
    </source>
</evidence>
<reference evidence="8 9" key="1">
    <citation type="submission" date="2020-08" db="EMBL/GenBank/DDBJ databases">
        <title>Genomic Encyclopedia of Type Strains, Phase IV (KMG-IV): sequencing the most valuable type-strain genomes for metagenomic binning, comparative biology and taxonomic classification.</title>
        <authorList>
            <person name="Goeker M."/>
        </authorList>
    </citation>
    <scope>NUCLEOTIDE SEQUENCE [LARGE SCALE GENOMIC DNA]</scope>
    <source>
        <strain evidence="8 9">DSM 23240</strain>
    </source>
</reference>
<comment type="cofactor">
    <cofactor evidence="1">
        <name>Mg(2+)</name>
        <dbReference type="ChEBI" id="CHEBI:18420"/>
    </cofactor>
</comment>
<dbReference type="PANTHER" id="PTHR12001:SF69">
    <property type="entry name" value="ALL TRANS-POLYPRENYL-DIPHOSPHATE SYNTHASE PDSS1"/>
    <property type="match status" value="1"/>
</dbReference>
<evidence type="ECO:0000256" key="2">
    <source>
        <dbReference type="ARBA" id="ARBA00006706"/>
    </source>
</evidence>
<keyword evidence="5" id="KW-0460">Magnesium</keyword>
<keyword evidence="4" id="KW-0479">Metal-binding</keyword>
<keyword evidence="3 6" id="KW-0808">Transferase</keyword>
<dbReference type="Gene3D" id="1.10.600.10">
    <property type="entry name" value="Farnesyl Diphosphate Synthase"/>
    <property type="match status" value="1"/>
</dbReference>
<name>A0A840RPQ5_9BURK</name>
<dbReference type="AlphaFoldDB" id="A0A840RPQ5"/>
<evidence type="ECO:0000313" key="9">
    <source>
        <dbReference type="Proteomes" id="UP000571084"/>
    </source>
</evidence>
<evidence type="ECO:0000313" key="8">
    <source>
        <dbReference type="EMBL" id="MBB5199703.1"/>
    </source>
</evidence>
<evidence type="ECO:0000256" key="3">
    <source>
        <dbReference type="ARBA" id="ARBA00022679"/>
    </source>
</evidence>
<evidence type="ECO:0000256" key="6">
    <source>
        <dbReference type="RuleBase" id="RU004466"/>
    </source>
</evidence>
<sequence>MLKSCDIDPSGPLAPAEFPRSRSKTMYAQAASPSHQVFIPAPSIAASTATFERLLDAIERNLLRCATSQEQSTRSNADTAVAYHLRSGGQRIRARLAIHAGLRLYLAFGDIVALATTAELLHNASLIHDDLQDRDTLRHGVATVWSAFGDSTAICAGDLMLAAAYGALGEFTHVALLPALLNLTMARIAKAIHGQCMDLAGPVRNDIASYEAMAMAKSGALLSLPTELALLAGGRADGLASARRAAESFAVGYQIIDDIDDIGIDSNPLKIARSFNIVLLLQAGGQVGARAAAVRLAQQHFERAAAAASELPDGTGVLLTTLIWRLAQRL</sequence>
<dbReference type="RefSeq" id="WP_168056097.1">
    <property type="nucleotide sequence ID" value="NZ_JAAOZT010000009.1"/>
</dbReference>
<dbReference type="GO" id="GO:0004659">
    <property type="term" value="F:prenyltransferase activity"/>
    <property type="evidence" value="ECO:0007669"/>
    <property type="project" value="InterPro"/>
</dbReference>
<proteinExistence type="inferred from homology"/>
<dbReference type="InterPro" id="IPR008949">
    <property type="entry name" value="Isoprenoid_synthase_dom_sf"/>
</dbReference>
<dbReference type="SUPFAM" id="SSF48576">
    <property type="entry name" value="Terpenoid synthases"/>
    <property type="match status" value="1"/>
</dbReference>
<dbReference type="GO" id="GO:0046872">
    <property type="term" value="F:metal ion binding"/>
    <property type="evidence" value="ECO:0007669"/>
    <property type="project" value="UniProtKB-KW"/>
</dbReference>
<evidence type="ECO:0000256" key="1">
    <source>
        <dbReference type="ARBA" id="ARBA00001946"/>
    </source>
</evidence>
<accession>A0A840RPQ5</accession>
<dbReference type="Pfam" id="PF00348">
    <property type="entry name" value="polyprenyl_synt"/>
    <property type="match status" value="1"/>
</dbReference>
<dbReference type="PANTHER" id="PTHR12001">
    <property type="entry name" value="GERANYLGERANYL PYROPHOSPHATE SYNTHASE"/>
    <property type="match status" value="1"/>
</dbReference>
<dbReference type="Proteomes" id="UP000571084">
    <property type="component" value="Unassembled WGS sequence"/>
</dbReference>
<protein>
    <recommendedName>
        <fullName evidence="10">Polyprenyl synthetase family protein</fullName>
    </recommendedName>
</protein>
<comment type="similarity">
    <text evidence="2 6">Belongs to the FPP/GGPP synthase family.</text>
</comment>
<evidence type="ECO:0000256" key="5">
    <source>
        <dbReference type="ARBA" id="ARBA00022842"/>
    </source>
</evidence>
<dbReference type="InterPro" id="IPR000092">
    <property type="entry name" value="Polyprenyl_synt"/>
</dbReference>
<evidence type="ECO:0008006" key="10">
    <source>
        <dbReference type="Google" id="ProtNLM"/>
    </source>
</evidence>
<feature type="region of interest" description="Disordered" evidence="7">
    <location>
        <begin position="1"/>
        <end position="20"/>
    </location>
</feature>
<dbReference type="GO" id="GO:0008299">
    <property type="term" value="P:isoprenoid biosynthetic process"/>
    <property type="evidence" value="ECO:0007669"/>
    <property type="project" value="InterPro"/>
</dbReference>
<comment type="caution">
    <text evidence="8">The sequence shown here is derived from an EMBL/GenBank/DDBJ whole genome shotgun (WGS) entry which is preliminary data.</text>
</comment>
<evidence type="ECO:0000256" key="4">
    <source>
        <dbReference type="ARBA" id="ARBA00022723"/>
    </source>
</evidence>